<name>A0A6J6PTD6_9ZZZZ</name>
<organism evidence="2">
    <name type="scientific">freshwater metagenome</name>
    <dbReference type="NCBI Taxonomy" id="449393"/>
    <lineage>
        <taxon>unclassified sequences</taxon>
        <taxon>metagenomes</taxon>
        <taxon>ecological metagenomes</taxon>
    </lineage>
</organism>
<sequence>MIDEAGVSPHRRKFLSAYFGLSIIGVGAIATFIALVGGPGLPKAKAWSDWKPKSGSALAMATSIADHVAHEYRLDDGSQLVAVLPGKPPQITSGTSKVAVSAIAVRKVPQSNTGLTFYNADSSVQYVLCGLGASCAIDSGTPSTTRGRLVRREALELALYTFKYVSGVDSVVAFLPPANSSVSVPIVFLKKSTFATQLKQPLNETLQLSTPPSPSAPDAIEAKTIDDLTLSSVFTYGIAQLQNGGVAMVLDPAT</sequence>
<keyword evidence="1" id="KW-1133">Transmembrane helix</keyword>
<dbReference type="AlphaFoldDB" id="A0A6J6PTD6"/>
<gene>
    <name evidence="2" type="ORF">UFOPK2399_01303</name>
</gene>
<accession>A0A6J6PTD6</accession>
<reference evidence="2" key="1">
    <citation type="submission" date="2020-05" db="EMBL/GenBank/DDBJ databases">
        <authorList>
            <person name="Chiriac C."/>
            <person name="Salcher M."/>
            <person name="Ghai R."/>
            <person name="Kavagutti S V."/>
        </authorList>
    </citation>
    <scope>NUCLEOTIDE SEQUENCE</scope>
</reference>
<proteinExistence type="predicted"/>
<evidence type="ECO:0000256" key="1">
    <source>
        <dbReference type="SAM" id="Phobius"/>
    </source>
</evidence>
<keyword evidence="1" id="KW-0472">Membrane</keyword>
<feature type="transmembrane region" description="Helical" evidence="1">
    <location>
        <begin position="15"/>
        <end position="36"/>
    </location>
</feature>
<evidence type="ECO:0000313" key="2">
    <source>
        <dbReference type="EMBL" id="CAB4700313.1"/>
    </source>
</evidence>
<protein>
    <submittedName>
        <fullName evidence="2">Unannotated protein</fullName>
    </submittedName>
</protein>
<keyword evidence="1" id="KW-0812">Transmembrane</keyword>
<dbReference type="EMBL" id="CAEZXP010000004">
    <property type="protein sequence ID" value="CAB4700313.1"/>
    <property type="molecule type" value="Genomic_DNA"/>
</dbReference>